<accession>A0A165AGJ4</accession>
<gene>
    <name evidence="1" type="ORF">L228DRAFT_270507</name>
</gene>
<organism evidence="1 2">
    <name type="scientific">Xylona heveae (strain CBS 132557 / TC161)</name>
    <dbReference type="NCBI Taxonomy" id="1328760"/>
    <lineage>
        <taxon>Eukaryota</taxon>
        <taxon>Fungi</taxon>
        <taxon>Dikarya</taxon>
        <taxon>Ascomycota</taxon>
        <taxon>Pezizomycotina</taxon>
        <taxon>Xylonomycetes</taxon>
        <taxon>Xylonales</taxon>
        <taxon>Xylonaceae</taxon>
        <taxon>Xylona</taxon>
    </lineage>
</organism>
<proteinExistence type="predicted"/>
<protein>
    <submittedName>
        <fullName evidence="1">Uncharacterized protein</fullName>
    </submittedName>
</protein>
<keyword evidence="2" id="KW-1185">Reference proteome</keyword>
<evidence type="ECO:0000313" key="2">
    <source>
        <dbReference type="Proteomes" id="UP000076632"/>
    </source>
</evidence>
<reference evidence="1 2" key="1">
    <citation type="journal article" date="2016" name="Fungal Biol.">
        <title>The genome of Xylona heveae provides a window into fungal endophytism.</title>
        <authorList>
            <person name="Gazis R."/>
            <person name="Kuo A."/>
            <person name="Riley R."/>
            <person name="LaButti K."/>
            <person name="Lipzen A."/>
            <person name="Lin J."/>
            <person name="Amirebrahimi M."/>
            <person name="Hesse C.N."/>
            <person name="Spatafora J.W."/>
            <person name="Henrissat B."/>
            <person name="Hainaut M."/>
            <person name="Grigoriev I.V."/>
            <person name="Hibbett D.S."/>
        </authorList>
    </citation>
    <scope>NUCLEOTIDE SEQUENCE [LARGE SCALE GENOMIC DNA]</scope>
    <source>
        <strain evidence="1 2">TC161</strain>
    </source>
</reference>
<dbReference type="RefSeq" id="XP_018185991.1">
    <property type="nucleotide sequence ID" value="XM_018335412.1"/>
</dbReference>
<sequence>MSLIKTPYLYYLWEKAQKSPYEAQSSAFWAYALKEIFFHGPEWAISPEQPPAERDDRRRVDIKITNMTAHEDGQVTGRTICMRKREKLATKSWQQDSPSATQ</sequence>
<evidence type="ECO:0000313" key="1">
    <source>
        <dbReference type="EMBL" id="KZF20436.1"/>
    </source>
</evidence>
<dbReference type="InParanoid" id="A0A165AGJ4"/>
<name>A0A165AGJ4_XYLHT</name>
<dbReference type="EMBL" id="KV407463">
    <property type="protein sequence ID" value="KZF20436.1"/>
    <property type="molecule type" value="Genomic_DNA"/>
</dbReference>
<dbReference type="AlphaFoldDB" id="A0A165AGJ4"/>
<dbReference type="GeneID" id="28900549"/>
<dbReference type="Proteomes" id="UP000076632">
    <property type="component" value="Unassembled WGS sequence"/>
</dbReference>